<dbReference type="OrthoDB" id="445007at2759"/>
<keyword evidence="2" id="KW-1185">Reference proteome</keyword>
<evidence type="ECO:0008006" key="3">
    <source>
        <dbReference type="Google" id="ProtNLM"/>
    </source>
</evidence>
<protein>
    <recommendedName>
        <fullName evidence="3">Phytanoyl-CoA dioxygenase</fullName>
    </recommendedName>
</protein>
<dbReference type="EMBL" id="MCFC01000001">
    <property type="protein sequence ID" value="ORY35304.1"/>
    <property type="molecule type" value="Genomic_DNA"/>
</dbReference>
<reference evidence="1 2" key="1">
    <citation type="submission" date="2016-07" db="EMBL/GenBank/DDBJ databases">
        <title>Pervasive Adenine N6-methylation of Active Genes in Fungi.</title>
        <authorList>
            <consortium name="DOE Joint Genome Institute"/>
            <person name="Mondo S.J."/>
            <person name="Dannebaum R.O."/>
            <person name="Kuo R.C."/>
            <person name="Labutti K."/>
            <person name="Haridas S."/>
            <person name="Kuo A."/>
            <person name="Salamov A."/>
            <person name="Ahrendt S.R."/>
            <person name="Lipzen A."/>
            <person name="Sullivan W."/>
            <person name="Andreopoulos W.B."/>
            <person name="Clum A."/>
            <person name="Lindquist E."/>
            <person name="Daum C."/>
            <person name="Ramamoorthy G.K."/>
            <person name="Gryganskyi A."/>
            <person name="Culley D."/>
            <person name="Magnuson J.K."/>
            <person name="James T.Y."/>
            <person name="O'Malley M.A."/>
            <person name="Stajich J.E."/>
            <person name="Spatafora J.W."/>
            <person name="Visel A."/>
            <person name="Grigoriev I.V."/>
        </authorList>
    </citation>
    <scope>NUCLEOTIDE SEQUENCE [LARGE SCALE GENOMIC DNA]</scope>
    <source>
        <strain evidence="1 2">68-887.2</strain>
    </source>
</reference>
<comment type="caution">
    <text evidence="1">The sequence shown here is derived from an EMBL/GenBank/DDBJ whole genome shotgun (WGS) entry which is preliminary data.</text>
</comment>
<evidence type="ECO:0000313" key="1">
    <source>
        <dbReference type="EMBL" id="ORY35304.1"/>
    </source>
</evidence>
<dbReference type="Gene3D" id="2.60.120.620">
    <property type="entry name" value="q2cbj1_9rhob like domain"/>
    <property type="match status" value="1"/>
</dbReference>
<name>A0A1Y2BKK6_9TREE</name>
<dbReference type="SUPFAM" id="SSF51197">
    <property type="entry name" value="Clavaminate synthase-like"/>
    <property type="match status" value="1"/>
</dbReference>
<dbReference type="Proteomes" id="UP000193986">
    <property type="component" value="Unassembled WGS sequence"/>
</dbReference>
<dbReference type="Pfam" id="PF05721">
    <property type="entry name" value="PhyH"/>
    <property type="match status" value="1"/>
</dbReference>
<sequence length="334" mass="37700">MLRGSSNTTSASTEVATGHIGVLRLRSDISEYRRNIETNGFAVVRGVIPPERVEDYVNRSYDWLERFGPDFKRNDKSTWDVKNLPPHAKGGMYTLGGVAHEQFMWDIRCEPAVVDTFAQLWGTDELLVSYDGMNLALPLPQEQYDHGGKPWPHVDQSPLRDNFHCIQGIVALTKSEVNDGGLLILKGSKELYGEFFKQHEHEMPEGGWPTRDLYLHTEQQLQWFYDRGCKWEKICCDAGDLLIWDSRCVHYGAVPSGDRARVAAYVCYKPASMVSADALRVKQQGFKSLRNTTHDPVIVEVPPPLPSWDGYPIAPENPPVLDTRGQKLAGLVPY</sequence>
<dbReference type="PANTHER" id="PTHR31630">
    <property type="entry name" value="PHYTANOYL-COA DIOXYGENASE-RELATED-RELATED"/>
    <property type="match status" value="1"/>
</dbReference>
<dbReference type="InterPro" id="IPR008775">
    <property type="entry name" value="Phytyl_CoA_dOase-like"/>
</dbReference>
<proteinExistence type="predicted"/>
<dbReference type="InParanoid" id="A0A1Y2BKK6"/>
<gene>
    <name evidence="1" type="ORF">BCR39DRAFT_210</name>
</gene>
<accession>A0A1Y2BKK6</accession>
<dbReference type="AlphaFoldDB" id="A0A1Y2BKK6"/>
<evidence type="ECO:0000313" key="2">
    <source>
        <dbReference type="Proteomes" id="UP000193986"/>
    </source>
</evidence>
<organism evidence="1 2">
    <name type="scientific">Naematelia encephala</name>
    <dbReference type="NCBI Taxonomy" id="71784"/>
    <lineage>
        <taxon>Eukaryota</taxon>
        <taxon>Fungi</taxon>
        <taxon>Dikarya</taxon>
        <taxon>Basidiomycota</taxon>
        <taxon>Agaricomycotina</taxon>
        <taxon>Tremellomycetes</taxon>
        <taxon>Tremellales</taxon>
        <taxon>Naemateliaceae</taxon>
        <taxon>Naematelia</taxon>
    </lineage>
</organism>
<dbReference type="PANTHER" id="PTHR31630:SF6">
    <property type="entry name" value="PHYTANOYL-COA DIOXYGENASE-RELATED"/>
    <property type="match status" value="1"/>
</dbReference>